<dbReference type="AlphaFoldDB" id="A0A2J6TUP7"/>
<name>A0A2J6TUP7_9HELO</name>
<evidence type="ECO:0000313" key="6">
    <source>
        <dbReference type="Proteomes" id="UP000235371"/>
    </source>
</evidence>
<dbReference type="InParanoid" id="A0A2J6TUP7"/>
<keyword evidence="6" id="KW-1185">Reference proteome</keyword>
<sequence>MSVLEKDQTIDQATKDRFTRIKGAQQNGFENLGFFAAAVVAGNLAGLSSSTLNGLSAGYVVSRVVYTAVYISNTNPKFSDLRSLLWLIGIGQCITLCVKAGKALQGEPLA</sequence>
<dbReference type="GeneID" id="36587178"/>
<dbReference type="RefSeq" id="XP_024743631.1">
    <property type="nucleotide sequence ID" value="XM_024879101.1"/>
</dbReference>
<reference evidence="5 6" key="1">
    <citation type="submission" date="2016-04" db="EMBL/GenBank/DDBJ databases">
        <title>A degradative enzymes factory behind the ericoid mycorrhizal symbiosis.</title>
        <authorList>
            <consortium name="DOE Joint Genome Institute"/>
            <person name="Martino E."/>
            <person name="Morin E."/>
            <person name="Grelet G."/>
            <person name="Kuo A."/>
            <person name="Kohler A."/>
            <person name="Daghino S."/>
            <person name="Barry K."/>
            <person name="Choi C."/>
            <person name="Cichocki N."/>
            <person name="Clum A."/>
            <person name="Copeland A."/>
            <person name="Hainaut M."/>
            <person name="Haridas S."/>
            <person name="Labutti K."/>
            <person name="Lindquist E."/>
            <person name="Lipzen A."/>
            <person name="Khouja H.-R."/>
            <person name="Murat C."/>
            <person name="Ohm R."/>
            <person name="Olson A."/>
            <person name="Spatafora J."/>
            <person name="Veneault-Fourrey C."/>
            <person name="Henrissat B."/>
            <person name="Grigoriev I."/>
            <person name="Martin F."/>
            <person name="Perotto S."/>
        </authorList>
    </citation>
    <scope>NUCLEOTIDE SEQUENCE [LARGE SCALE GENOMIC DNA]</scope>
    <source>
        <strain evidence="5 6">E</strain>
    </source>
</reference>
<evidence type="ECO:0000256" key="2">
    <source>
        <dbReference type="ARBA" id="ARBA00022692"/>
    </source>
</evidence>
<dbReference type="GO" id="GO:0016020">
    <property type="term" value="C:membrane"/>
    <property type="evidence" value="ECO:0007669"/>
    <property type="project" value="UniProtKB-SubCell"/>
</dbReference>
<evidence type="ECO:0000256" key="4">
    <source>
        <dbReference type="ARBA" id="ARBA00023136"/>
    </source>
</evidence>
<keyword evidence="2" id="KW-0812">Transmembrane</keyword>
<comment type="subcellular location">
    <subcellularLocation>
        <location evidence="1">Membrane</location>
    </subcellularLocation>
</comment>
<proteinExistence type="predicted"/>
<dbReference type="InterPro" id="IPR023352">
    <property type="entry name" value="MAPEG-like_dom_sf"/>
</dbReference>
<dbReference type="OrthoDB" id="2122304at2759"/>
<dbReference type="Pfam" id="PF01124">
    <property type="entry name" value="MAPEG"/>
    <property type="match status" value="1"/>
</dbReference>
<evidence type="ECO:0000256" key="3">
    <source>
        <dbReference type="ARBA" id="ARBA00022989"/>
    </source>
</evidence>
<dbReference type="EMBL" id="KZ613743">
    <property type="protein sequence ID" value="PMD66727.1"/>
    <property type="molecule type" value="Genomic_DNA"/>
</dbReference>
<dbReference type="SUPFAM" id="SSF161084">
    <property type="entry name" value="MAPEG domain-like"/>
    <property type="match status" value="1"/>
</dbReference>
<accession>A0A2J6TUP7</accession>
<dbReference type="Proteomes" id="UP000235371">
    <property type="component" value="Unassembled WGS sequence"/>
</dbReference>
<dbReference type="InterPro" id="IPR001129">
    <property type="entry name" value="Membr-assoc_MAPEG"/>
</dbReference>
<keyword evidence="4" id="KW-0472">Membrane</keyword>
<protein>
    <submittedName>
        <fullName evidence="5">Uncharacterized protein</fullName>
    </submittedName>
</protein>
<dbReference type="Gene3D" id="1.20.120.550">
    <property type="entry name" value="Membrane associated eicosanoid/glutathione metabolism-like domain"/>
    <property type="match status" value="1"/>
</dbReference>
<organism evidence="5 6">
    <name type="scientific">Hyaloscypha bicolor E</name>
    <dbReference type="NCBI Taxonomy" id="1095630"/>
    <lineage>
        <taxon>Eukaryota</taxon>
        <taxon>Fungi</taxon>
        <taxon>Dikarya</taxon>
        <taxon>Ascomycota</taxon>
        <taxon>Pezizomycotina</taxon>
        <taxon>Leotiomycetes</taxon>
        <taxon>Helotiales</taxon>
        <taxon>Hyaloscyphaceae</taxon>
        <taxon>Hyaloscypha</taxon>
        <taxon>Hyaloscypha bicolor</taxon>
    </lineage>
</organism>
<dbReference type="PANTHER" id="PTHR35371">
    <property type="entry name" value="INNER MEMBRANE PROTEIN"/>
    <property type="match status" value="1"/>
</dbReference>
<evidence type="ECO:0000256" key="1">
    <source>
        <dbReference type="ARBA" id="ARBA00004370"/>
    </source>
</evidence>
<gene>
    <name evidence="5" type="ORF">K444DRAFT_607048</name>
</gene>
<dbReference type="PANTHER" id="PTHR35371:SF1">
    <property type="entry name" value="BLR7753 PROTEIN"/>
    <property type="match status" value="1"/>
</dbReference>
<keyword evidence="3" id="KW-1133">Transmembrane helix</keyword>
<evidence type="ECO:0000313" key="5">
    <source>
        <dbReference type="EMBL" id="PMD66727.1"/>
    </source>
</evidence>